<sequence length="46" mass="5216">MFTIFTSYVVCIWRRTTNSLGIAYSGPLSSKHLHNIITRYSSHNAA</sequence>
<name>A0A0A2KTZ1_PENIT</name>
<dbReference type="AlphaFoldDB" id="A0A0A2KTZ1"/>
<dbReference type="Proteomes" id="UP000030104">
    <property type="component" value="Unassembled WGS sequence"/>
</dbReference>
<organism evidence="1 2">
    <name type="scientific">Penicillium italicum</name>
    <name type="common">Blue mold</name>
    <dbReference type="NCBI Taxonomy" id="40296"/>
    <lineage>
        <taxon>Eukaryota</taxon>
        <taxon>Fungi</taxon>
        <taxon>Dikarya</taxon>
        <taxon>Ascomycota</taxon>
        <taxon>Pezizomycotina</taxon>
        <taxon>Eurotiomycetes</taxon>
        <taxon>Eurotiomycetidae</taxon>
        <taxon>Eurotiales</taxon>
        <taxon>Aspergillaceae</taxon>
        <taxon>Penicillium</taxon>
    </lineage>
</organism>
<protein>
    <submittedName>
        <fullName evidence="1">Uncharacterized protein</fullName>
    </submittedName>
</protein>
<gene>
    <name evidence="1" type="ORF">PITC_045110</name>
</gene>
<dbReference type="EMBL" id="JQGA01001257">
    <property type="protein sequence ID" value="KGO67835.1"/>
    <property type="molecule type" value="Genomic_DNA"/>
</dbReference>
<dbReference type="HOGENOM" id="CLU_3191510_0_0_1"/>
<evidence type="ECO:0000313" key="1">
    <source>
        <dbReference type="EMBL" id="KGO67835.1"/>
    </source>
</evidence>
<keyword evidence="2" id="KW-1185">Reference proteome</keyword>
<reference evidence="1 2" key="1">
    <citation type="journal article" date="2015" name="Mol. Plant Microbe Interact.">
        <title>Genome, transcriptome, and functional analyses of Penicillium expansum provide new insights into secondary metabolism and pathogenicity.</title>
        <authorList>
            <person name="Ballester A.R."/>
            <person name="Marcet-Houben M."/>
            <person name="Levin E."/>
            <person name="Sela N."/>
            <person name="Selma-Lazaro C."/>
            <person name="Carmona L."/>
            <person name="Wisniewski M."/>
            <person name="Droby S."/>
            <person name="Gonzalez-Candelas L."/>
            <person name="Gabaldon T."/>
        </authorList>
    </citation>
    <scope>NUCLEOTIDE SEQUENCE [LARGE SCALE GENOMIC DNA]</scope>
    <source>
        <strain evidence="1 2">PHI-1</strain>
    </source>
</reference>
<evidence type="ECO:0000313" key="2">
    <source>
        <dbReference type="Proteomes" id="UP000030104"/>
    </source>
</evidence>
<proteinExistence type="predicted"/>
<comment type="caution">
    <text evidence="1">The sequence shown here is derived from an EMBL/GenBank/DDBJ whole genome shotgun (WGS) entry which is preliminary data.</text>
</comment>
<accession>A0A0A2KTZ1</accession>